<comment type="caution">
    <text evidence="2">The sequence shown here is derived from an EMBL/GenBank/DDBJ whole genome shotgun (WGS) entry which is preliminary data.</text>
</comment>
<name>A0ABS3WXK8_9ACTN</name>
<proteinExistence type="predicted"/>
<dbReference type="InterPro" id="IPR038694">
    <property type="entry name" value="DUF427_sf"/>
</dbReference>
<sequence length="111" mass="12389">MAAQGHTITIEEGSERVRVVTRDGRVLAESHRPLLLSETGYPVRYYLPPEDVRTDLLAASDTHTRCPFKGTADYWSLADGSAHDIAWSYPEPYDQVSEIKGYLCFADVEVG</sequence>
<dbReference type="InterPro" id="IPR007361">
    <property type="entry name" value="DUF427"/>
</dbReference>
<dbReference type="Proteomes" id="UP001518976">
    <property type="component" value="Unassembled WGS sequence"/>
</dbReference>
<feature type="domain" description="DUF427" evidence="1">
    <location>
        <begin position="20"/>
        <end position="106"/>
    </location>
</feature>
<protein>
    <submittedName>
        <fullName evidence="2">DUF427 domain-containing protein</fullName>
    </submittedName>
</protein>
<evidence type="ECO:0000313" key="2">
    <source>
        <dbReference type="EMBL" id="MBO8187870.1"/>
    </source>
</evidence>
<dbReference type="Pfam" id="PF04248">
    <property type="entry name" value="NTP_transf_9"/>
    <property type="match status" value="1"/>
</dbReference>
<dbReference type="PANTHER" id="PTHR34310">
    <property type="entry name" value="DUF427 DOMAIN PROTEIN (AFU_ORTHOLOGUE AFUA_3G02220)"/>
    <property type="match status" value="1"/>
</dbReference>
<dbReference type="Gene3D" id="2.170.150.40">
    <property type="entry name" value="Domain of unknown function (DUF427)"/>
    <property type="match status" value="1"/>
</dbReference>
<organism evidence="2 3">
    <name type="scientific">Streptomyces spirodelae</name>
    <dbReference type="NCBI Taxonomy" id="2812904"/>
    <lineage>
        <taxon>Bacteria</taxon>
        <taxon>Bacillati</taxon>
        <taxon>Actinomycetota</taxon>
        <taxon>Actinomycetes</taxon>
        <taxon>Kitasatosporales</taxon>
        <taxon>Streptomycetaceae</taxon>
        <taxon>Streptomyces</taxon>
    </lineage>
</organism>
<dbReference type="PANTHER" id="PTHR34310:SF8">
    <property type="entry name" value="CONSERVED PROTEIN"/>
    <property type="match status" value="1"/>
</dbReference>
<dbReference type="EMBL" id="JAFFZN010000020">
    <property type="protein sequence ID" value="MBO8187870.1"/>
    <property type="molecule type" value="Genomic_DNA"/>
</dbReference>
<evidence type="ECO:0000313" key="3">
    <source>
        <dbReference type="Proteomes" id="UP001518976"/>
    </source>
</evidence>
<accession>A0ABS3WXK8</accession>
<reference evidence="2 3" key="1">
    <citation type="submission" date="2021-02" db="EMBL/GenBank/DDBJ databases">
        <title>Streptomyces spirodelae sp. nov., isolated from duckweed.</title>
        <authorList>
            <person name="Saimee Y."/>
            <person name="Duangmal K."/>
        </authorList>
    </citation>
    <scope>NUCLEOTIDE SEQUENCE [LARGE SCALE GENOMIC DNA]</scope>
    <source>
        <strain evidence="2 3">DW4-2</strain>
    </source>
</reference>
<dbReference type="RefSeq" id="WP_209266681.1">
    <property type="nucleotide sequence ID" value="NZ_JAFFZN010000020.1"/>
</dbReference>
<evidence type="ECO:0000259" key="1">
    <source>
        <dbReference type="Pfam" id="PF04248"/>
    </source>
</evidence>
<gene>
    <name evidence="2" type="ORF">JW592_20730</name>
</gene>
<keyword evidence="3" id="KW-1185">Reference proteome</keyword>